<evidence type="ECO:0008006" key="5">
    <source>
        <dbReference type="Google" id="ProtNLM"/>
    </source>
</evidence>
<sequence length="174" mass="20046">MTSFRLLLVITFLSLSCKEDKNHPENSTPLDQKERTKTAFNGTMKLVIDGKTYQYDDIDWEKSRVKYDDNIRLSLVQERMPQLKFRFPEVKESLAAQSTFKLPDIHRGKLPISINFILYVKEEGKSREAWTFRTGELEAHLKNDRLQMSFDGVGGPSLDASKIYPISGSIDIQL</sequence>
<dbReference type="PROSITE" id="PS51257">
    <property type="entry name" value="PROKAR_LIPOPROTEIN"/>
    <property type="match status" value="1"/>
</dbReference>
<dbReference type="Proteomes" id="UP000245667">
    <property type="component" value="Unassembled WGS sequence"/>
</dbReference>
<proteinExistence type="predicted"/>
<evidence type="ECO:0000313" key="4">
    <source>
        <dbReference type="Proteomes" id="UP000651837"/>
    </source>
</evidence>
<organism evidence="2 3">
    <name type="scientific">Maribacter polysiphoniae</name>
    <dbReference type="NCBI Taxonomy" id="429344"/>
    <lineage>
        <taxon>Bacteria</taxon>
        <taxon>Pseudomonadati</taxon>
        <taxon>Bacteroidota</taxon>
        <taxon>Flavobacteriia</taxon>
        <taxon>Flavobacteriales</taxon>
        <taxon>Flavobacteriaceae</taxon>
        <taxon>Maribacter</taxon>
    </lineage>
</organism>
<dbReference type="Proteomes" id="UP000651837">
    <property type="component" value="Unassembled WGS sequence"/>
</dbReference>
<dbReference type="RefSeq" id="WP_109653748.1">
    <property type="nucleotide sequence ID" value="NZ_JACWLN010000009.1"/>
</dbReference>
<protein>
    <recommendedName>
        <fullName evidence="5">YceI-like domain-containing protein</fullName>
    </recommendedName>
</protein>
<evidence type="ECO:0000313" key="2">
    <source>
        <dbReference type="EMBL" id="PWK21553.1"/>
    </source>
</evidence>
<name>A0A316DYE7_9FLAO</name>
<keyword evidence="4" id="KW-1185">Reference proteome</keyword>
<comment type="caution">
    <text evidence="2">The sequence shown here is derived from an EMBL/GenBank/DDBJ whole genome shotgun (WGS) entry which is preliminary data.</text>
</comment>
<accession>A0A316DYE7</accession>
<evidence type="ECO:0000313" key="1">
    <source>
        <dbReference type="EMBL" id="MBD1262186.1"/>
    </source>
</evidence>
<dbReference type="AlphaFoldDB" id="A0A316DYE7"/>
<dbReference type="OrthoDB" id="1439954at2"/>
<dbReference type="EMBL" id="QGGQ01000011">
    <property type="protein sequence ID" value="PWK21553.1"/>
    <property type="molecule type" value="Genomic_DNA"/>
</dbReference>
<gene>
    <name evidence="1" type="ORF">HZY62_16415</name>
    <name evidence="2" type="ORF">LX92_03704</name>
</gene>
<evidence type="ECO:0000313" key="3">
    <source>
        <dbReference type="Proteomes" id="UP000245667"/>
    </source>
</evidence>
<reference evidence="1 4" key="2">
    <citation type="submission" date="2020-07" db="EMBL/GenBank/DDBJ databases">
        <title>The draft genome sequence of Maribacter polysiphoniae KCTC 22021.</title>
        <authorList>
            <person name="Mu L."/>
        </authorList>
    </citation>
    <scope>NUCLEOTIDE SEQUENCE [LARGE SCALE GENOMIC DNA]</scope>
    <source>
        <strain evidence="1 4">KCTC 22021</strain>
    </source>
</reference>
<dbReference type="EMBL" id="JACWLN010000009">
    <property type="protein sequence ID" value="MBD1262186.1"/>
    <property type="molecule type" value="Genomic_DNA"/>
</dbReference>
<reference evidence="2 3" key="1">
    <citation type="submission" date="2018-05" db="EMBL/GenBank/DDBJ databases">
        <title>Genomic Encyclopedia of Archaeal and Bacterial Type Strains, Phase II (KMG-II): from individual species to whole genera.</title>
        <authorList>
            <person name="Goeker M."/>
        </authorList>
    </citation>
    <scope>NUCLEOTIDE SEQUENCE [LARGE SCALE GENOMIC DNA]</scope>
    <source>
        <strain evidence="2 3">DSM 23514</strain>
    </source>
</reference>